<dbReference type="EMBL" id="UOGJ01000094">
    <property type="protein sequence ID" value="VAX36357.1"/>
    <property type="molecule type" value="Genomic_DNA"/>
</dbReference>
<sequence length="96" mass="11597">MPIVLEKNQIVSSTEVVRSFSRYVEKDLNDHDVFIFKRNAPEAVLVSYERYEKMKEELEELEELREHMGIFEIVERRKKGSYKKISLKKLQEKYDL</sequence>
<comment type="similarity">
    <text evidence="1">Belongs to the phD/YefM antitoxin family.</text>
</comment>
<evidence type="ECO:0000256" key="1">
    <source>
        <dbReference type="ARBA" id="ARBA00009981"/>
    </source>
</evidence>
<evidence type="ECO:0008006" key="3">
    <source>
        <dbReference type="Google" id="ProtNLM"/>
    </source>
</evidence>
<dbReference type="InterPro" id="IPR051405">
    <property type="entry name" value="phD/YefM_antitoxin"/>
</dbReference>
<dbReference type="SUPFAM" id="SSF143120">
    <property type="entry name" value="YefM-like"/>
    <property type="match status" value="1"/>
</dbReference>
<dbReference type="PANTHER" id="PTHR33713">
    <property type="entry name" value="ANTITOXIN YAFN-RELATED"/>
    <property type="match status" value="1"/>
</dbReference>
<dbReference type="Pfam" id="PF02604">
    <property type="entry name" value="PhdYeFM_antitox"/>
    <property type="match status" value="1"/>
</dbReference>
<dbReference type="NCBIfam" id="TIGR01552">
    <property type="entry name" value="phd_fam"/>
    <property type="match status" value="1"/>
</dbReference>
<accession>A0A3B1E2W1</accession>
<reference evidence="2" key="1">
    <citation type="submission" date="2018-06" db="EMBL/GenBank/DDBJ databases">
        <authorList>
            <person name="Zhirakovskaya E."/>
        </authorList>
    </citation>
    <scope>NUCLEOTIDE SEQUENCE</scope>
</reference>
<proteinExistence type="inferred from homology"/>
<dbReference type="AlphaFoldDB" id="A0A3B1E2W1"/>
<name>A0A3B1E2W1_9ZZZZ</name>
<gene>
    <name evidence="2" type="ORF">MNBD_UNCLBAC01-1008</name>
</gene>
<organism evidence="2">
    <name type="scientific">hydrothermal vent metagenome</name>
    <dbReference type="NCBI Taxonomy" id="652676"/>
    <lineage>
        <taxon>unclassified sequences</taxon>
        <taxon>metagenomes</taxon>
        <taxon>ecological metagenomes</taxon>
    </lineage>
</organism>
<protein>
    <recommendedName>
        <fullName evidence="3">Antitoxin</fullName>
    </recommendedName>
</protein>
<dbReference type="InterPro" id="IPR006442">
    <property type="entry name" value="Antitoxin_Phd/YefM"/>
</dbReference>
<dbReference type="InterPro" id="IPR036165">
    <property type="entry name" value="YefM-like_sf"/>
</dbReference>
<dbReference type="Gene3D" id="3.40.1620.10">
    <property type="entry name" value="YefM-like domain"/>
    <property type="match status" value="1"/>
</dbReference>
<evidence type="ECO:0000313" key="2">
    <source>
        <dbReference type="EMBL" id="VAX36357.1"/>
    </source>
</evidence>
<dbReference type="PANTHER" id="PTHR33713:SF10">
    <property type="entry name" value="ANTITOXIN YAFN"/>
    <property type="match status" value="1"/>
</dbReference>